<feature type="compositionally biased region" description="Pro residues" evidence="4">
    <location>
        <begin position="1106"/>
        <end position="1121"/>
    </location>
</feature>
<feature type="compositionally biased region" description="Low complexity" evidence="4">
    <location>
        <begin position="1077"/>
        <end position="1086"/>
    </location>
</feature>
<reference evidence="6 7" key="1">
    <citation type="submission" date="2014-02" db="EMBL/GenBank/DDBJ databases">
        <title>Transposable element dynamics among asymbiotic and ectomycorrhizal Amanita fungi.</title>
        <authorList>
            <consortium name="DOE Joint Genome Institute"/>
            <person name="Hess J."/>
            <person name="Skrede I."/>
            <person name="Wolfe B."/>
            <person name="LaButti K."/>
            <person name="Ohm R.A."/>
            <person name="Grigoriev I.V."/>
            <person name="Pringle A."/>
        </authorList>
    </citation>
    <scope>NUCLEOTIDE SEQUENCE [LARGE SCALE GENOMIC DNA]</scope>
    <source>
        <strain evidence="6 7">SKay4041</strain>
    </source>
</reference>
<evidence type="ECO:0000313" key="6">
    <source>
        <dbReference type="EMBL" id="PFH47220.1"/>
    </source>
</evidence>
<proteinExistence type="predicted"/>
<dbReference type="CDD" id="cd17300">
    <property type="entry name" value="PIPKc_PIKfyve"/>
    <property type="match status" value="1"/>
</dbReference>
<dbReference type="GO" id="GO:0005524">
    <property type="term" value="F:ATP binding"/>
    <property type="evidence" value="ECO:0007669"/>
    <property type="project" value="UniProtKB-UniRule"/>
</dbReference>
<dbReference type="InterPro" id="IPR027483">
    <property type="entry name" value="PInositol-4-P-4/5-kinase_C_sf"/>
</dbReference>
<dbReference type="PANTHER" id="PTHR45748:SF7">
    <property type="entry name" value="1-PHOSPHATIDYLINOSITOL 3-PHOSPHATE 5-KINASE-RELATED"/>
    <property type="match status" value="1"/>
</dbReference>
<dbReference type="SUPFAM" id="SSF56104">
    <property type="entry name" value="SAICAR synthase-like"/>
    <property type="match status" value="1"/>
</dbReference>
<organism evidence="6 7">
    <name type="scientific">Amanita thiersii Skay4041</name>
    <dbReference type="NCBI Taxonomy" id="703135"/>
    <lineage>
        <taxon>Eukaryota</taxon>
        <taxon>Fungi</taxon>
        <taxon>Dikarya</taxon>
        <taxon>Basidiomycota</taxon>
        <taxon>Agaricomycotina</taxon>
        <taxon>Agaricomycetes</taxon>
        <taxon>Agaricomycetidae</taxon>
        <taxon>Agaricales</taxon>
        <taxon>Pluteineae</taxon>
        <taxon>Amanitaceae</taxon>
        <taxon>Amanita</taxon>
    </lineage>
</organism>
<dbReference type="PANTHER" id="PTHR45748">
    <property type="entry name" value="1-PHOSPHATIDYLINOSITOL 3-PHOSPHATE 5-KINASE-RELATED"/>
    <property type="match status" value="1"/>
</dbReference>
<name>A0A2A9NHN8_9AGAR</name>
<dbReference type="Proteomes" id="UP000242287">
    <property type="component" value="Unassembled WGS sequence"/>
</dbReference>
<dbReference type="GO" id="GO:0046854">
    <property type="term" value="P:phosphatidylinositol phosphate biosynthetic process"/>
    <property type="evidence" value="ECO:0007669"/>
    <property type="project" value="TreeGrafter"/>
</dbReference>
<evidence type="ECO:0000313" key="7">
    <source>
        <dbReference type="Proteomes" id="UP000242287"/>
    </source>
</evidence>
<evidence type="ECO:0000256" key="4">
    <source>
        <dbReference type="SAM" id="MobiDB-lite"/>
    </source>
</evidence>
<sequence>MASQKPLPDIPIHAQLTKLAIETRNHRADVIRHILSGTEDASIERRTDEWAHAIEDGLDDLSQSIAHEDWFGGFKRRKEAARRADQLVRDEDMAFLMGTRRVSSTSSTASQSSLDICPPTRNSVDHSDKTHILLQMRKFTSQPTNSSKDLDVKHLVLCVAPFGAQFPVSPEGVGLHGFPTTISCIYVPGVFAMAPDVHSPTSPILFGLDDWESMVNLSKEYSLRIVGGTFVLRGTTSPSQHHVLTQVLRASVYIHLSLLLEQHILADSNVFLQYPRPSLQSPVPSVPESVHSNVETKSKTRSSLLPSSVLNFFSKTRSHRSTTISPIVGRGGSLDLGLKIPLSRSHGDESPRSSLDSIGQRIRRMSMRGEAFHLRSRRRADDPNKPYSSALVRIKDSCNRLSTSFDISFNPPSLITYLTQKEEQEQGCRIKGKEKAGLLALLGWEGKESMGRGMSGIIGFVRQQGFSALVSRSVVQRLLPPNDENSQEIARVACGRPRWITYWYYSKGARRDLTLGELLTDLFTSYSLPCGEPTCQYKFGQHQISFIHNNTRIDVNCHDKNDEPASTVEDVVLMWESCIVCSARSDPRVMNDGSYLLSFAKFLELIVYSPSFHYLTPTICEHTARISGSPSSTPSSTRCNVIRHFATSTCVVVFSQLEVKDVYELQLPRLQMSRSGEKPIHPLSEEGNNSEEQYDEDRSVLRRQIKTWWESVSDHLDKIESALSSCESDVTLKALPRLPSSDEAYEDIGSPLTIKGSHPSSLHPSEYPGTSSGETDSTISQINFENANTTLPNIVVDPLILLSSMRTTFQRTEQSLYAQLSHTPTTKLNNVRRAFLSAARGAHKRLMAWQKKHLIANVIDDLVTKEPDWWDPKSHAFPEGNVLVREKDWGSIIAFTLSSPEFLQELSNMLVNRSPSGSNALSIPESTSFSQPQTPSLLAAAVKGYNFFSTTNQPQLDPDQEGVIWHESETYTAVATRKEFSRDTASLLSLRDVLRVKGSNDGIVNSRFNSLGLSTSKSVGPTPPSAWAKPEVHLSMEAAGGEVTGLPDTVETAGKILQELEATSAEIVRSVPVVTESPISSPPSTIRRIRRGSIDSSSSNSTIGPHPFPPEPPPKDLPGPLSPHELHRPMTPNQSRLQSTFVSTLSSSFSYAMRLVSSGQSTPRQTPKPHHGLLLADSSTIDERPHIKYEMTVGKRVKFTCTVYYAKQFESLRRRCGVDDVFVRSLSQSNNWAAEGGKSRSNFWKTSDDRFVIKTLVNAWNVADLQVLLEIAPSYFRYMDTTASKPTVIVKLLGFYTIEVKNLESGATTSKIDLLVMENLFYNRKVDRMFDLKGIQARKVKAAGTGESSEARRKRTLFDGEWIEDQQRTLMLVRPEFKKALQEALRSDADFLARMNIMDYSLLLGIDVEGKQLFCGLVDTIGSFTFAKTLEYKAKHGLQSGKDTTVMPPAEYQERFVNALESYFVACPDKWSKPLDESRIPNTVDQLPSVL</sequence>
<dbReference type="GO" id="GO:0010008">
    <property type="term" value="C:endosome membrane"/>
    <property type="evidence" value="ECO:0007669"/>
    <property type="project" value="TreeGrafter"/>
</dbReference>
<feature type="compositionally biased region" description="Basic and acidic residues" evidence="4">
    <location>
        <begin position="675"/>
        <end position="684"/>
    </location>
</feature>
<evidence type="ECO:0000256" key="1">
    <source>
        <dbReference type="ARBA" id="ARBA00022741"/>
    </source>
</evidence>
<dbReference type="SMART" id="SM00330">
    <property type="entry name" value="PIPKc"/>
    <property type="match status" value="1"/>
</dbReference>
<accession>A0A2A9NHN8</accession>
<dbReference type="Gene3D" id="3.30.810.10">
    <property type="entry name" value="2-Layer Sandwich"/>
    <property type="match status" value="1"/>
</dbReference>
<feature type="compositionally biased region" description="Polar residues" evidence="4">
    <location>
        <begin position="758"/>
        <end position="777"/>
    </location>
</feature>
<feature type="region of interest" description="Disordered" evidence="4">
    <location>
        <begin position="674"/>
        <end position="697"/>
    </location>
</feature>
<dbReference type="GO" id="GO:0000285">
    <property type="term" value="F:1-phosphatidylinositol-3-phosphate 5-kinase activity"/>
    <property type="evidence" value="ECO:0007669"/>
    <property type="project" value="InterPro"/>
</dbReference>
<feature type="region of interest" description="Disordered" evidence="4">
    <location>
        <begin position="1074"/>
        <end position="1132"/>
    </location>
</feature>
<dbReference type="GO" id="GO:0000329">
    <property type="term" value="C:fungal-type vacuole membrane"/>
    <property type="evidence" value="ECO:0007669"/>
    <property type="project" value="TreeGrafter"/>
</dbReference>
<dbReference type="PROSITE" id="PS51455">
    <property type="entry name" value="PIPK"/>
    <property type="match status" value="1"/>
</dbReference>
<keyword evidence="7" id="KW-1185">Reference proteome</keyword>
<evidence type="ECO:0000256" key="3">
    <source>
        <dbReference type="PROSITE-ProRule" id="PRU00781"/>
    </source>
</evidence>
<dbReference type="OrthoDB" id="158357at2759"/>
<keyword evidence="3" id="KW-0808">Transferase</keyword>
<keyword evidence="1 3" id="KW-0547">Nucleotide-binding</keyword>
<dbReference type="Pfam" id="PF01504">
    <property type="entry name" value="PIP5K"/>
    <property type="match status" value="1"/>
</dbReference>
<feature type="region of interest" description="Disordered" evidence="4">
    <location>
        <begin position="745"/>
        <end position="777"/>
    </location>
</feature>
<dbReference type="InterPro" id="IPR002498">
    <property type="entry name" value="PInositol-4-P-4/5-kinase_core"/>
</dbReference>
<evidence type="ECO:0000256" key="2">
    <source>
        <dbReference type="ARBA" id="ARBA00022840"/>
    </source>
</evidence>
<dbReference type="InterPro" id="IPR027484">
    <property type="entry name" value="PInositol-4-P-5-kinase_N"/>
</dbReference>
<evidence type="ECO:0000259" key="5">
    <source>
        <dbReference type="PROSITE" id="PS51455"/>
    </source>
</evidence>
<keyword evidence="2 3" id="KW-0067">ATP-binding</keyword>
<gene>
    <name evidence="6" type="ORF">AMATHDRAFT_68153</name>
</gene>
<dbReference type="STRING" id="703135.A0A2A9NHN8"/>
<feature type="compositionally biased region" description="Low complexity" evidence="4">
    <location>
        <begin position="1094"/>
        <end position="1105"/>
    </location>
</feature>
<keyword evidence="3" id="KW-0418">Kinase</keyword>
<dbReference type="EMBL" id="KZ302126">
    <property type="protein sequence ID" value="PFH47220.1"/>
    <property type="molecule type" value="Genomic_DNA"/>
</dbReference>
<dbReference type="InterPro" id="IPR044769">
    <property type="entry name" value="PIKfyve_PIPKc"/>
</dbReference>
<protein>
    <recommendedName>
        <fullName evidence="5">PIPK domain-containing protein</fullName>
    </recommendedName>
</protein>
<feature type="domain" description="PIPK" evidence="5">
    <location>
        <begin position="1137"/>
        <end position="1464"/>
    </location>
</feature>
<dbReference type="Gene3D" id="3.30.800.10">
    <property type="entry name" value="Phosphatidylinositol Phosphate Kinase II Beta"/>
    <property type="match status" value="1"/>
</dbReference>